<evidence type="ECO:0000313" key="4">
    <source>
        <dbReference type="Proteomes" id="UP000824927"/>
    </source>
</evidence>
<reference evidence="3" key="1">
    <citation type="submission" date="2021-06" db="EMBL/GenBank/DDBJ databases">
        <title>50 bacteria genomes isolated from Dapeng, Shenzhen, China.</title>
        <authorList>
            <person name="Zheng W."/>
            <person name="Yu S."/>
            <person name="Huang Y."/>
        </authorList>
    </citation>
    <scope>NUCLEOTIDE SEQUENCE</scope>
    <source>
        <strain evidence="3">DP4N28-2</strain>
    </source>
</reference>
<dbReference type="PANTHER" id="PTHR43762">
    <property type="entry name" value="L-GULONOLACTONE OXIDASE"/>
    <property type="match status" value="1"/>
</dbReference>
<dbReference type="PROSITE" id="PS51387">
    <property type="entry name" value="FAD_PCMH"/>
    <property type="match status" value="1"/>
</dbReference>
<dbReference type="PANTHER" id="PTHR43762:SF1">
    <property type="entry name" value="D-ARABINONO-1,4-LACTONE OXIDASE"/>
    <property type="match status" value="1"/>
</dbReference>
<dbReference type="Pfam" id="PF01565">
    <property type="entry name" value="FAD_binding_4"/>
    <property type="match status" value="1"/>
</dbReference>
<dbReference type="InterPro" id="IPR016169">
    <property type="entry name" value="FAD-bd_PCMH_sub2"/>
</dbReference>
<keyword evidence="1" id="KW-0285">Flavoprotein</keyword>
<dbReference type="AlphaFoldDB" id="A0A9Q3XDU0"/>
<dbReference type="Proteomes" id="UP000824927">
    <property type="component" value="Unassembled WGS sequence"/>
</dbReference>
<dbReference type="Gene3D" id="3.30.465.10">
    <property type="match status" value="1"/>
</dbReference>
<dbReference type="InterPro" id="IPR006094">
    <property type="entry name" value="Oxid_FAD_bind_N"/>
</dbReference>
<evidence type="ECO:0000256" key="1">
    <source>
        <dbReference type="ARBA" id="ARBA00022827"/>
    </source>
</evidence>
<gene>
    <name evidence="3" type="ORF">KUV31_07035</name>
</gene>
<protein>
    <submittedName>
        <fullName evidence="3">FAD-binding oxidoreductase</fullName>
    </submittedName>
</protein>
<comment type="caution">
    <text evidence="3">The sequence shown here is derived from an EMBL/GenBank/DDBJ whole genome shotgun (WGS) entry which is preliminary data.</text>
</comment>
<dbReference type="EMBL" id="JAHVKP010000001">
    <property type="protein sequence ID" value="MBY6218096.1"/>
    <property type="molecule type" value="Genomic_DNA"/>
</dbReference>
<keyword evidence="1" id="KW-0274">FAD</keyword>
<evidence type="ECO:0000259" key="2">
    <source>
        <dbReference type="PROSITE" id="PS51387"/>
    </source>
</evidence>
<dbReference type="InterPro" id="IPR016166">
    <property type="entry name" value="FAD-bd_PCMH"/>
</dbReference>
<name>A0A9Q3XDU0_9SPHN</name>
<accession>A0A9Q3XDU0</accession>
<organism evidence="3 4">
    <name type="scientific">Qipengyuania aquimaris</name>
    <dbReference type="NCBI Taxonomy" id="255984"/>
    <lineage>
        <taxon>Bacteria</taxon>
        <taxon>Pseudomonadati</taxon>
        <taxon>Pseudomonadota</taxon>
        <taxon>Alphaproteobacteria</taxon>
        <taxon>Sphingomonadales</taxon>
        <taxon>Erythrobacteraceae</taxon>
        <taxon>Qipengyuania</taxon>
    </lineage>
</organism>
<dbReference type="InterPro" id="IPR036318">
    <property type="entry name" value="FAD-bd_PCMH-like_sf"/>
</dbReference>
<dbReference type="RefSeq" id="WP_222405023.1">
    <property type="nucleotide sequence ID" value="NZ_JAHVKP010000001.1"/>
</dbReference>
<proteinExistence type="predicted"/>
<evidence type="ECO:0000313" key="3">
    <source>
        <dbReference type="EMBL" id="MBY6218096.1"/>
    </source>
</evidence>
<sequence length="436" mass="48234">MSVGAIDTWGRLDRRDRLAVTPRFRRDMLQSLPPRRPLIAHGLGRSYGDVATLEDGVHLRTEDLDRIMSFDPQTGVLRAEAGISLSAVLQLVVPHGWFLPTTPGSRFVTLGGAVANDVHGKNHHQAGTFGSHIRAIGLSRTNGKEYVLSPDHEAGLFAATVGGLGLTGLISWVEIQLVAVDSSFLDVETLAFENLEEFFEIAAASEEGFEHTVSWIDCLGKGERAGRGIFSRANWCTDKKYQAHDDRSVMLMPFEAPSFILNGVSVKAFNIAYRAAQMLKLGRHRTHYAPFFYPLDGIGSWNKLYGPKGFYQYQCVTPKEAGITPVRRMLGEIAAARQGSFLAVLKTFGSKVSPGLLSFPREGVTLALDFPNKGKRTLDLFERLDRIVAEVGGRLYPAKDARMPPALFRAGYPRIDEFLAYRDEGIDSDFARRIFT</sequence>
<dbReference type="InterPro" id="IPR010031">
    <property type="entry name" value="FAD_lactone_oxidase-like"/>
</dbReference>
<dbReference type="GO" id="GO:0071949">
    <property type="term" value="F:FAD binding"/>
    <property type="evidence" value="ECO:0007669"/>
    <property type="project" value="InterPro"/>
</dbReference>
<dbReference type="SUPFAM" id="SSF56176">
    <property type="entry name" value="FAD-binding/transporter-associated domain-like"/>
    <property type="match status" value="1"/>
</dbReference>
<dbReference type="GO" id="GO:0003885">
    <property type="term" value="F:D-arabinono-1,4-lactone oxidase activity"/>
    <property type="evidence" value="ECO:0007669"/>
    <property type="project" value="TreeGrafter"/>
</dbReference>
<feature type="domain" description="FAD-binding PCMH-type" evidence="2">
    <location>
        <begin position="12"/>
        <end position="180"/>
    </location>
</feature>